<protein>
    <recommendedName>
        <fullName evidence="7">Major facilitator superfamily (MFS) profile domain-containing protein</fullName>
    </recommendedName>
</protein>
<feature type="transmembrane region" description="Helical" evidence="6">
    <location>
        <begin position="144"/>
        <end position="163"/>
    </location>
</feature>
<sequence length="493" mass="53870">MGTSPDTAAEKSSPSAVPNIVDSCLDEANPTTEEDSTECLPQNWSESRKLIIVGTISCLSLVVNMSLVICAPATLAIAHDLNTNNNFLLVFYLTAPNLGEAIAPLYIGPLSEKFGRLPICHIFNTIFLIFTLVTGFSSNINMIVAFRFLAGASTSSICLNPSIIGDLYPVKNRGAAMSVMSLIPILGSAAGPIAGGYITQGLNWRWTFWLSAMMTGVLLLFSLCVMRETYLPVLRQKENNEKISSRSKYFKGWNWSTFKGLFLLAIRPFTILFGSSVAIIMACYLSIHYAYLSLLAATLATTFQDAYGFSESHSGLIYISLTLGTLIGAIYCRFTLDYFLYRGLSTRKPAPTGTDDQPLPENRLIPTIPGMALFPAGLFIYGWSLQHHVHWIVPTLATSLCGFSLASSTTPIMNYLVDIFGDRSASAVAAVLPMRYLVGTFLPVAAPYMYKSLGYGWANSLLAFILLVIVPFPLLAIVQPKVISSMHRMKSNK</sequence>
<dbReference type="AlphaFoldDB" id="A0A059J5N7"/>
<dbReference type="Proteomes" id="UP000024533">
    <property type="component" value="Unassembled WGS sequence"/>
</dbReference>
<evidence type="ECO:0000313" key="9">
    <source>
        <dbReference type="Proteomes" id="UP000024533"/>
    </source>
</evidence>
<feature type="transmembrane region" description="Helical" evidence="6">
    <location>
        <begin position="389"/>
        <end position="406"/>
    </location>
</feature>
<dbReference type="InterPro" id="IPR036259">
    <property type="entry name" value="MFS_trans_sf"/>
</dbReference>
<feature type="transmembrane region" description="Helical" evidence="6">
    <location>
        <begin position="456"/>
        <end position="478"/>
    </location>
</feature>
<feature type="compositionally biased region" description="Polar residues" evidence="5">
    <location>
        <begin position="1"/>
        <end position="16"/>
    </location>
</feature>
<feature type="transmembrane region" description="Helical" evidence="6">
    <location>
        <begin position="261"/>
        <end position="287"/>
    </location>
</feature>
<keyword evidence="3 6" id="KW-1133">Transmembrane helix</keyword>
<evidence type="ECO:0000256" key="3">
    <source>
        <dbReference type="ARBA" id="ARBA00022989"/>
    </source>
</evidence>
<feature type="transmembrane region" description="Helical" evidence="6">
    <location>
        <begin position="175"/>
        <end position="194"/>
    </location>
</feature>
<dbReference type="Pfam" id="PF07690">
    <property type="entry name" value="MFS_1"/>
    <property type="match status" value="1"/>
</dbReference>
<comment type="caution">
    <text evidence="8">The sequence shown here is derived from an EMBL/GenBank/DDBJ whole genome shotgun (WGS) entry which is preliminary data.</text>
</comment>
<evidence type="ECO:0000256" key="6">
    <source>
        <dbReference type="SAM" id="Phobius"/>
    </source>
</evidence>
<evidence type="ECO:0000256" key="4">
    <source>
        <dbReference type="ARBA" id="ARBA00023136"/>
    </source>
</evidence>
<dbReference type="InterPro" id="IPR020846">
    <property type="entry name" value="MFS_dom"/>
</dbReference>
<evidence type="ECO:0000256" key="1">
    <source>
        <dbReference type="ARBA" id="ARBA00004141"/>
    </source>
</evidence>
<dbReference type="GO" id="GO:0016020">
    <property type="term" value="C:membrane"/>
    <property type="evidence" value="ECO:0007669"/>
    <property type="project" value="UniProtKB-SubCell"/>
</dbReference>
<dbReference type="PROSITE" id="PS50850">
    <property type="entry name" value="MFS"/>
    <property type="match status" value="1"/>
</dbReference>
<feature type="transmembrane region" description="Helical" evidence="6">
    <location>
        <begin position="362"/>
        <end position="383"/>
    </location>
</feature>
<comment type="subcellular location">
    <subcellularLocation>
        <location evidence="1">Membrane</location>
        <topology evidence="1">Multi-pass membrane protein</topology>
    </subcellularLocation>
</comment>
<evidence type="ECO:0000259" key="7">
    <source>
        <dbReference type="PROSITE" id="PS50850"/>
    </source>
</evidence>
<name>A0A059J5N7_TRIIM</name>
<dbReference type="OMA" id="TPIMNYL"/>
<dbReference type="Gene3D" id="1.20.1250.20">
    <property type="entry name" value="MFS general substrate transporter like domains"/>
    <property type="match status" value="1"/>
</dbReference>
<dbReference type="SUPFAM" id="SSF103473">
    <property type="entry name" value="MFS general substrate transporter"/>
    <property type="match status" value="1"/>
</dbReference>
<feature type="region of interest" description="Disordered" evidence="5">
    <location>
        <begin position="1"/>
        <end position="20"/>
    </location>
</feature>
<dbReference type="InterPro" id="IPR011701">
    <property type="entry name" value="MFS"/>
</dbReference>
<reference evidence="8 9" key="1">
    <citation type="submission" date="2014-02" db="EMBL/GenBank/DDBJ databases">
        <title>The Genome Sequence of Trichophyton interdigitale MR816.</title>
        <authorList>
            <consortium name="The Broad Institute Genomics Platform"/>
            <person name="Cuomo C.A."/>
            <person name="White T.C."/>
            <person name="Graser Y."/>
            <person name="Martinez-Rossi N."/>
            <person name="Heitman J."/>
            <person name="Young S.K."/>
            <person name="Zeng Q."/>
            <person name="Gargeya S."/>
            <person name="Abouelleil A."/>
            <person name="Alvarado L."/>
            <person name="Chapman S.B."/>
            <person name="Gainer-Dewar J."/>
            <person name="Goldberg J."/>
            <person name="Griggs A."/>
            <person name="Gujja S."/>
            <person name="Hansen M."/>
            <person name="Howarth C."/>
            <person name="Imamovic A."/>
            <person name="Larimer J."/>
            <person name="Martinez D."/>
            <person name="Murphy C."/>
            <person name="Pearson M.D."/>
            <person name="Persinoti G."/>
            <person name="Poon T."/>
            <person name="Priest M."/>
            <person name="Roberts A.D."/>
            <person name="Saif S."/>
            <person name="Shea T.D."/>
            <person name="Sykes S.N."/>
            <person name="Wortman J."/>
            <person name="Nusbaum C."/>
            <person name="Birren B."/>
        </authorList>
    </citation>
    <scope>NUCLEOTIDE SEQUENCE [LARGE SCALE GENOMIC DNA]</scope>
    <source>
        <strain evidence="8 9">MR816</strain>
    </source>
</reference>
<gene>
    <name evidence="8" type="ORF">H109_04970</name>
</gene>
<proteinExistence type="predicted"/>
<evidence type="ECO:0000313" key="8">
    <source>
        <dbReference type="EMBL" id="KDB23155.1"/>
    </source>
</evidence>
<dbReference type="HOGENOM" id="CLU_008455_1_0_1"/>
<dbReference type="GO" id="GO:0022857">
    <property type="term" value="F:transmembrane transporter activity"/>
    <property type="evidence" value="ECO:0007669"/>
    <property type="project" value="InterPro"/>
</dbReference>
<accession>A0A059J5N7</accession>
<feature type="transmembrane region" description="Helical" evidence="6">
    <location>
        <begin position="50"/>
        <end position="75"/>
    </location>
</feature>
<keyword evidence="4 6" id="KW-0472">Membrane</keyword>
<evidence type="ECO:0000256" key="5">
    <source>
        <dbReference type="SAM" id="MobiDB-lite"/>
    </source>
</evidence>
<dbReference type="PANTHER" id="PTHR23502:SF163">
    <property type="entry name" value="MAJOR FACILITATOR SUPERFAMILY (MFS) PROFILE DOMAIN-CONTAINING PROTEIN"/>
    <property type="match status" value="1"/>
</dbReference>
<evidence type="ECO:0000256" key="2">
    <source>
        <dbReference type="ARBA" id="ARBA00022692"/>
    </source>
</evidence>
<feature type="transmembrane region" description="Helical" evidence="6">
    <location>
        <begin position="427"/>
        <end position="450"/>
    </location>
</feature>
<dbReference type="STRING" id="1215338.A0A059J5N7"/>
<feature type="transmembrane region" description="Helical" evidence="6">
    <location>
        <begin position="206"/>
        <end position="226"/>
    </location>
</feature>
<dbReference type="EMBL" id="AOKY01000319">
    <property type="protein sequence ID" value="KDB23155.1"/>
    <property type="molecule type" value="Genomic_DNA"/>
</dbReference>
<feature type="transmembrane region" description="Helical" evidence="6">
    <location>
        <begin position="119"/>
        <end position="138"/>
    </location>
</feature>
<dbReference type="OrthoDB" id="5296287at2759"/>
<feature type="transmembrane region" description="Helical" evidence="6">
    <location>
        <begin position="316"/>
        <end position="341"/>
    </location>
</feature>
<dbReference type="PANTHER" id="PTHR23502">
    <property type="entry name" value="MAJOR FACILITATOR SUPERFAMILY"/>
    <property type="match status" value="1"/>
</dbReference>
<organism evidence="8 9">
    <name type="scientific">Trichophyton interdigitale (strain MR816)</name>
    <dbReference type="NCBI Taxonomy" id="1215338"/>
    <lineage>
        <taxon>Eukaryota</taxon>
        <taxon>Fungi</taxon>
        <taxon>Dikarya</taxon>
        <taxon>Ascomycota</taxon>
        <taxon>Pezizomycotina</taxon>
        <taxon>Eurotiomycetes</taxon>
        <taxon>Eurotiomycetidae</taxon>
        <taxon>Onygenales</taxon>
        <taxon>Arthrodermataceae</taxon>
        <taxon>Trichophyton</taxon>
    </lineage>
</organism>
<keyword evidence="2 6" id="KW-0812">Transmembrane</keyword>
<feature type="transmembrane region" description="Helical" evidence="6">
    <location>
        <begin position="87"/>
        <end position="107"/>
    </location>
</feature>
<feature type="domain" description="Major facilitator superfamily (MFS) profile" evidence="7">
    <location>
        <begin position="50"/>
        <end position="483"/>
    </location>
</feature>
<keyword evidence="9" id="KW-1185">Reference proteome</keyword>